<feature type="region of interest" description="Disordered" evidence="1">
    <location>
        <begin position="84"/>
        <end position="154"/>
    </location>
</feature>
<feature type="region of interest" description="Disordered" evidence="1">
    <location>
        <begin position="270"/>
        <end position="289"/>
    </location>
</feature>
<keyword evidence="3" id="KW-1185">Reference proteome</keyword>
<gene>
    <name evidence="2" type="ORF">PPYR_11771</name>
</gene>
<dbReference type="AlphaFoldDB" id="A0A5N4AC99"/>
<feature type="compositionally biased region" description="Polar residues" evidence="1">
    <location>
        <begin position="139"/>
        <end position="154"/>
    </location>
</feature>
<feature type="compositionally biased region" description="Basic and acidic residues" evidence="1">
    <location>
        <begin position="270"/>
        <end position="281"/>
    </location>
</feature>
<comment type="caution">
    <text evidence="2">The sequence shown here is derived from an EMBL/GenBank/DDBJ whole genome shotgun (WGS) entry which is preliminary data.</text>
</comment>
<protein>
    <submittedName>
        <fullName evidence="2">Uncharacterized protein</fullName>
    </submittedName>
</protein>
<feature type="compositionally biased region" description="Acidic residues" evidence="1">
    <location>
        <begin position="109"/>
        <end position="118"/>
    </location>
</feature>
<dbReference type="InParanoid" id="A0A5N4AC99"/>
<dbReference type="Proteomes" id="UP000327044">
    <property type="component" value="Unassembled WGS sequence"/>
</dbReference>
<sequence>MESNNRGDKMAFAVVRFLDEVDSYSEIPVSWISDDKLYCYWPSHKNCGQLMAKGVIPDDSWGCERIGIEGYYDTLEKARKMANDPNYTSHDEERKRCPKPSKWVNINTSDEDENEGIIDEPPQLPIKTKTKIKDKRLTPASQQHTSQHTDQISNVTTYEIRDGLLTQIESEPTVTDLLQTENLQNIPSPEGNNEHSPNLDADEDEVNITIEKMNKLILENNYYLKQIHKRLCNLDSIKKMEPTSTVTEALAKKFPLTSLEQLVEYEKECSSTKDIQGESEHPSQAFILE</sequence>
<accession>A0A5N4AC99</accession>
<organism evidence="2 3">
    <name type="scientific">Photinus pyralis</name>
    <name type="common">Common eastern firefly</name>
    <name type="synonym">Lampyris pyralis</name>
    <dbReference type="NCBI Taxonomy" id="7054"/>
    <lineage>
        <taxon>Eukaryota</taxon>
        <taxon>Metazoa</taxon>
        <taxon>Ecdysozoa</taxon>
        <taxon>Arthropoda</taxon>
        <taxon>Hexapoda</taxon>
        <taxon>Insecta</taxon>
        <taxon>Pterygota</taxon>
        <taxon>Neoptera</taxon>
        <taxon>Endopterygota</taxon>
        <taxon>Coleoptera</taxon>
        <taxon>Polyphaga</taxon>
        <taxon>Elateriformia</taxon>
        <taxon>Elateroidea</taxon>
        <taxon>Lampyridae</taxon>
        <taxon>Lampyrinae</taxon>
        <taxon>Photinus</taxon>
    </lineage>
</organism>
<reference evidence="2 3" key="1">
    <citation type="journal article" date="2018" name="Elife">
        <title>Firefly genomes illuminate parallel origins of bioluminescence in beetles.</title>
        <authorList>
            <person name="Fallon T.R."/>
            <person name="Lower S.E."/>
            <person name="Chang C.H."/>
            <person name="Bessho-Uehara M."/>
            <person name="Martin G.J."/>
            <person name="Bewick A.J."/>
            <person name="Behringer M."/>
            <person name="Debat H.J."/>
            <person name="Wong I."/>
            <person name="Day J.C."/>
            <person name="Suvorov A."/>
            <person name="Silva C.J."/>
            <person name="Stanger-Hall K.F."/>
            <person name="Hall D.W."/>
            <person name="Schmitz R.J."/>
            <person name="Nelson D.R."/>
            <person name="Lewis S.M."/>
            <person name="Shigenobu S."/>
            <person name="Bybee S.M."/>
            <person name="Larracuente A.M."/>
            <person name="Oba Y."/>
            <person name="Weng J.K."/>
        </authorList>
    </citation>
    <scope>NUCLEOTIDE SEQUENCE [LARGE SCALE GENOMIC DNA]</scope>
    <source>
        <strain evidence="2">1611_PpyrPB1</strain>
        <tissue evidence="2">Whole body</tissue>
    </source>
</reference>
<dbReference type="EMBL" id="VVIM01000008">
    <property type="protein sequence ID" value="KAB0794932.1"/>
    <property type="molecule type" value="Genomic_DNA"/>
</dbReference>
<evidence type="ECO:0000313" key="3">
    <source>
        <dbReference type="Proteomes" id="UP000327044"/>
    </source>
</evidence>
<evidence type="ECO:0000313" key="2">
    <source>
        <dbReference type="EMBL" id="KAB0794932.1"/>
    </source>
</evidence>
<proteinExistence type="predicted"/>
<evidence type="ECO:0000256" key="1">
    <source>
        <dbReference type="SAM" id="MobiDB-lite"/>
    </source>
</evidence>
<name>A0A5N4AC99_PHOPY</name>